<dbReference type="SMART" id="SM00487">
    <property type="entry name" value="DEXDc"/>
    <property type="match status" value="1"/>
</dbReference>
<dbReference type="EMBL" id="AP023417">
    <property type="protein sequence ID" value="BCK80163.1"/>
    <property type="molecule type" value="Genomic_DNA"/>
</dbReference>
<evidence type="ECO:0000256" key="6">
    <source>
        <dbReference type="ARBA" id="ARBA00047942"/>
    </source>
</evidence>
<keyword evidence="8" id="KW-0614">Plasmid</keyword>
<dbReference type="PANTHER" id="PTHR42933">
    <property type="entry name" value="SLR6095 PROTEIN"/>
    <property type="match status" value="1"/>
</dbReference>
<dbReference type="InterPro" id="IPR029063">
    <property type="entry name" value="SAM-dependent_MTases_sf"/>
</dbReference>
<dbReference type="InterPro" id="IPR038718">
    <property type="entry name" value="SNF2-like_sf"/>
</dbReference>
<dbReference type="KEGG" id="vfa:MM35RIKEN_23550"/>
<protein>
    <recommendedName>
        <fullName evidence="1">site-specific DNA-methyltransferase (adenine-specific)</fullName>
        <ecNumber evidence="1">2.1.1.72</ecNumber>
    </recommendedName>
</protein>
<accession>A0A810Q679</accession>
<keyword evidence="2" id="KW-0489">Methyltransferase</keyword>
<dbReference type="CDD" id="cd02440">
    <property type="entry name" value="AdoMet_MTases"/>
    <property type="match status" value="1"/>
</dbReference>
<dbReference type="EC" id="2.1.1.72" evidence="1"/>
<dbReference type="GO" id="GO:0008170">
    <property type="term" value="F:N-methyltransferase activity"/>
    <property type="evidence" value="ECO:0007669"/>
    <property type="project" value="InterPro"/>
</dbReference>
<dbReference type="Gene3D" id="3.40.50.150">
    <property type="entry name" value="Vaccinia Virus protein VP39"/>
    <property type="match status" value="1"/>
</dbReference>
<organism evidence="8 9">
    <name type="scientific">Vescimonas fastidiosa</name>
    <dbReference type="NCBI Taxonomy" id="2714353"/>
    <lineage>
        <taxon>Bacteria</taxon>
        <taxon>Bacillati</taxon>
        <taxon>Bacillota</taxon>
        <taxon>Clostridia</taxon>
        <taxon>Eubacteriales</taxon>
        <taxon>Oscillospiraceae</taxon>
        <taxon>Vescimonas</taxon>
    </lineage>
</organism>
<reference evidence="8" key="1">
    <citation type="submission" date="2020-09" db="EMBL/GenBank/DDBJ databases">
        <title>New species isolated from human feces.</title>
        <authorList>
            <person name="Kitahara M."/>
            <person name="Shigeno Y."/>
            <person name="Shime M."/>
            <person name="Matsumoto Y."/>
            <person name="Nakamura S."/>
            <person name="Motooka D."/>
            <person name="Fukuoka S."/>
            <person name="Nishikawa H."/>
            <person name="Benno Y."/>
        </authorList>
    </citation>
    <scope>NUCLEOTIDE SEQUENCE</scope>
    <source>
        <strain evidence="8">MM35</strain>
        <plasmid evidence="8">pMM35_02</plasmid>
    </source>
</reference>
<proteinExistence type="predicted"/>
<evidence type="ECO:0000259" key="7">
    <source>
        <dbReference type="PROSITE" id="PS51192"/>
    </source>
</evidence>
<evidence type="ECO:0000256" key="5">
    <source>
        <dbReference type="ARBA" id="ARBA00022747"/>
    </source>
</evidence>
<dbReference type="InterPro" id="IPR051537">
    <property type="entry name" value="DNA_Adenine_Mtase"/>
</dbReference>
<dbReference type="PROSITE" id="PS00092">
    <property type="entry name" value="N6_MTASE"/>
    <property type="match status" value="1"/>
</dbReference>
<keyword evidence="5" id="KW-0680">Restriction system</keyword>
<evidence type="ECO:0000256" key="1">
    <source>
        <dbReference type="ARBA" id="ARBA00011900"/>
    </source>
</evidence>
<dbReference type="Gene3D" id="3.40.50.10810">
    <property type="entry name" value="Tandem AAA-ATPase domain"/>
    <property type="match status" value="1"/>
</dbReference>
<gene>
    <name evidence="8" type="ORF">MM35RIKEN_23550</name>
</gene>
<geneLocation type="plasmid" evidence="8 9">
    <name>pMM35_02</name>
</geneLocation>
<evidence type="ECO:0000313" key="8">
    <source>
        <dbReference type="EMBL" id="BCK80163.1"/>
    </source>
</evidence>
<dbReference type="SUPFAM" id="SSF52540">
    <property type="entry name" value="P-loop containing nucleoside triphosphate hydrolases"/>
    <property type="match status" value="2"/>
</dbReference>
<dbReference type="InterPro" id="IPR002052">
    <property type="entry name" value="DNA_methylase_N6_adenine_CS"/>
</dbReference>
<dbReference type="SUPFAM" id="SSF53335">
    <property type="entry name" value="S-adenosyl-L-methionine-dependent methyltransferases"/>
    <property type="match status" value="1"/>
</dbReference>
<dbReference type="Gene3D" id="3.40.50.300">
    <property type="entry name" value="P-loop containing nucleotide triphosphate hydrolases"/>
    <property type="match status" value="1"/>
</dbReference>
<evidence type="ECO:0000256" key="3">
    <source>
        <dbReference type="ARBA" id="ARBA00022679"/>
    </source>
</evidence>
<dbReference type="GO" id="GO:0032259">
    <property type="term" value="P:methylation"/>
    <property type="evidence" value="ECO:0007669"/>
    <property type="project" value="UniProtKB-KW"/>
</dbReference>
<feature type="domain" description="Helicase ATP-binding" evidence="7">
    <location>
        <begin position="491"/>
        <end position="653"/>
    </location>
</feature>
<dbReference type="InterPro" id="IPR014001">
    <property type="entry name" value="Helicase_ATP-bd"/>
</dbReference>
<dbReference type="PROSITE" id="PS51192">
    <property type="entry name" value="HELICASE_ATP_BIND_1"/>
    <property type="match status" value="1"/>
</dbReference>
<sequence>MKYTPSTESIPQSSRRAVNEKLLYLIDNNCCEAYGITKQDVFQGYTGDGGLHGLSRKNYRSYHTYSEAKKELENGQFFTPPALCQFVADCLCLEEDDLVADLTCGMGNFFNVMPVEANVYGCELDTKAFKVASYLYPEANLVNKDIRNYMPQVRFDYVVGNPPFNLQWMAENGKEYLSQLYYCLKAAQFLKPLGILALIVPNSFLADSFSDSSMIRKMEAQFRFLGQILLPDDTFAQMGVSHFPIKLQFWQKKGVDSETPARYRTGMDNDLSGGIYAGAAQAIHMSLLQMPKAMLKENRAKILRELAKERQTSASFTYTVEKMLYQIRIHPSLKDRYAQCCAYLHRFYTETQPPEMRYEEWCKRRLTEAKVLHYLRQTLRRQNRQPERDEIHLVKRDYSFAYKGYSAVVRRRMSEELRQPIPVCEAVLRGETLPGYERLLRKKRHEYLIQSQPFQEMTPDTGIGKWLDDFWLWDAENEEEILLNDTQLHDLNLALQKRYTLLQWEQGSGKTLAGIAYGKYRMDRQGYRNTWVISSAISIRNNWNVVLPNYDVSYVFVERLRDLERIKPGDFVLMTFNALCKYRRQIKKWLKIHSRKTCLVLDESDEICNPYSSRAKAVLSCFRRCQSKLLTTGTSTRNNISEFAPQMELLYNNSINMLSCCHTIYHYDKDGTATRETNPWYGQPIPAYRRGYTLFANSHLPEKITVFGVGQRTQDIYNADILRDILAKTVITRTFEEVTGKDIKRIHQEPIPFSAEEKAVWVQAVKEFHTMRQKYFTSTKNARKDAMLRIIQQITLLLRISAAPNTVSEYSGELPGKLRRTIQLTGSWAEEIVAIGVRHTVVLDAYAAALREAFPNRPLFIVTGATTTFAKRRALRQTLRESGNGILLCTQQSLPSSVNFEFVNKVIIPELHYNNSRMSQFYMRFIRFNSVDWKDIYFLTYAQSIESNLMQMILAKEKLNLFMKGDETDMDDIYERFGVDYDLTSLLLYRDIDEDGRFSIRWGEQEIA</sequence>
<dbReference type="PANTHER" id="PTHR42933:SF1">
    <property type="entry name" value="SITE-SPECIFIC DNA-METHYLTRANSFERASE (ADENINE-SPECIFIC)"/>
    <property type="match status" value="1"/>
</dbReference>
<dbReference type="InterPro" id="IPR027417">
    <property type="entry name" value="P-loop_NTPase"/>
</dbReference>
<comment type="catalytic activity">
    <reaction evidence="6">
        <text>a 2'-deoxyadenosine in DNA + S-adenosyl-L-methionine = an N(6)-methyl-2'-deoxyadenosine in DNA + S-adenosyl-L-homocysteine + H(+)</text>
        <dbReference type="Rhea" id="RHEA:15197"/>
        <dbReference type="Rhea" id="RHEA-COMP:12418"/>
        <dbReference type="Rhea" id="RHEA-COMP:12419"/>
        <dbReference type="ChEBI" id="CHEBI:15378"/>
        <dbReference type="ChEBI" id="CHEBI:57856"/>
        <dbReference type="ChEBI" id="CHEBI:59789"/>
        <dbReference type="ChEBI" id="CHEBI:90615"/>
        <dbReference type="ChEBI" id="CHEBI:90616"/>
        <dbReference type="EC" id="2.1.1.72"/>
    </reaction>
</comment>
<keyword evidence="3" id="KW-0808">Transferase</keyword>
<evidence type="ECO:0000256" key="4">
    <source>
        <dbReference type="ARBA" id="ARBA00022691"/>
    </source>
</evidence>
<name>A0A810Q679_9FIRM</name>
<keyword evidence="9" id="KW-1185">Reference proteome</keyword>
<dbReference type="RefSeq" id="WP_212822158.1">
    <property type="nucleotide sequence ID" value="NZ_AP023417.1"/>
</dbReference>
<dbReference type="PRINTS" id="PR00507">
    <property type="entry name" value="N12N6MTFRASE"/>
</dbReference>
<dbReference type="Pfam" id="PF02384">
    <property type="entry name" value="N6_Mtase"/>
    <property type="match status" value="1"/>
</dbReference>
<dbReference type="InterPro" id="IPR003356">
    <property type="entry name" value="DNA_methylase_A-5"/>
</dbReference>
<evidence type="ECO:0000256" key="2">
    <source>
        <dbReference type="ARBA" id="ARBA00022603"/>
    </source>
</evidence>
<dbReference type="Proteomes" id="UP000681343">
    <property type="component" value="Plasmid pMM35_02"/>
</dbReference>
<dbReference type="GO" id="GO:0003677">
    <property type="term" value="F:DNA binding"/>
    <property type="evidence" value="ECO:0007669"/>
    <property type="project" value="InterPro"/>
</dbReference>
<dbReference type="GO" id="GO:0009007">
    <property type="term" value="F:site-specific DNA-methyltransferase (adenine-specific) activity"/>
    <property type="evidence" value="ECO:0007669"/>
    <property type="project" value="UniProtKB-EC"/>
</dbReference>
<evidence type="ECO:0000313" key="9">
    <source>
        <dbReference type="Proteomes" id="UP000681343"/>
    </source>
</evidence>
<keyword evidence="4" id="KW-0949">S-adenosyl-L-methionine</keyword>
<dbReference type="GO" id="GO:0009307">
    <property type="term" value="P:DNA restriction-modification system"/>
    <property type="evidence" value="ECO:0007669"/>
    <property type="project" value="UniProtKB-KW"/>
</dbReference>
<dbReference type="AlphaFoldDB" id="A0A810Q679"/>